<keyword evidence="7" id="KW-0342">GTP-binding</keyword>
<organism evidence="13 14">
    <name type="scientific">Pseudomonas izuensis</name>
    <dbReference type="NCBI Taxonomy" id="2684212"/>
    <lineage>
        <taxon>Bacteria</taxon>
        <taxon>Pseudomonadati</taxon>
        <taxon>Pseudomonadota</taxon>
        <taxon>Gammaproteobacteria</taxon>
        <taxon>Pseudomonadales</taxon>
        <taxon>Pseudomonadaceae</taxon>
        <taxon>Pseudomonas</taxon>
    </lineage>
</organism>
<dbReference type="EC" id="2.7.7.13" evidence="3"/>
<gene>
    <name evidence="13" type="ORF">LAB08_R16670</name>
</gene>
<feature type="domain" description="Mannose-6-phosphate isomerase type II C-terminal" evidence="11">
    <location>
        <begin position="350"/>
        <end position="463"/>
    </location>
</feature>
<sequence length="478" mass="52544">MIPVILSGGSGSRLWPLSRAMHPKQFLAIHNDESLFQTTLTWMAALQTVMVDPIIVSNEEHRFLVAEQCRELGVNPSAILLEPFGRNTAPAIAAAVLKVLAEGRDEIMLVVPADHSINDVEALKAAVNEGLPYANDGCLVTFGIVPTKPETGFGYIQVAQKSRAPQPVQSFVEKPDLSTAEKYLADGRFYWNSGMFLFKASTMRDQLAKLAPEVLSGVETALSEAKEDLDFTRLNASSFALVPDISIDYAVMEHAESVTVVPLNAGWNDVGSWSAVWDIATKDINGNATRGDVILESASNNYVHAEHRLVTVLGLDQVVVVETADAVMVTTKDQSQNVRLVVDKIKNAKRLEATNHRKVYRPWGAYDSIDHGPRYQVKRITVAPGQKLSVQMHHHRAEHWIVVTGTAQVSIGDKQLLLTENQSTYIPVGVIHALENPGKIPLEMIEVQSGTYLGEDDIVRFEDRYGRTTNGTSKLSTQ</sequence>
<evidence type="ECO:0000256" key="7">
    <source>
        <dbReference type="ARBA" id="ARBA00023134"/>
    </source>
</evidence>
<dbReference type="GO" id="GO:0016853">
    <property type="term" value="F:isomerase activity"/>
    <property type="evidence" value="ECO:0007669"/>
    <property type="project" value="UniProtKB-KW"/>
</dbReference>
<dbReference type="InterPro" id="IPR006375">
    <property type="entry name" value="Man1P_GuaTrfase/Man6P_Isoase"/>
</dbReference>
<keyword evidence="4" id="KW-0808">Transferase</keyword>
<evidence type="ECO:0000259" key="11">
    <source>
        <dbReference type="Pfam" id="PF01050"/>
    </source>
</evidence>
<protein>
    <recommendedName>
        <fullName evidence="3">mannose-1-phosphate guanylyltransferase</fullName>
        <ecNumber evidence="3">2.7.7.13</ecNumber>
    </recommendedName>
</protein>
<dbReference type="InterPro" id="IPR054566">
    <property type="entry name" value="ManC/GMP-like_b-helix"/>
</dbReference>
<dbReference type="Gene3D" id="3.90.550.10">
    <property type="entry name" value="Spore Coat Polysaccharide Biosynthesis Protein SpsA, Chain A"/>
    <property type="match status" value="1"/>
</dbReference>
<dbReference type="PANTHER" id="PTHR46390:SF1">
    <property type="entry name" value="MANNOSE-1-PHOSPHATE GUANYLYLTRANSFERASE"/>
    <property type="match status" value="1"/>
</dbReference>
<evidence type="ECO:0000256" key="4">
    <source>
        <dbReference type="ARBA" id="ARBA00022679"/>
    </source>
</evidence>
<comment type="similarity">
    <text evidence="2 9">Belongs to the mannose-6-phosphate isomerase type 2 family.</text>
</comment>
<evidence type="ECO:0000259" key="10">
    <source>
        <dbReference type="Pfam" id="PF00483"/>
    </source>
</evidence>
<accession>A0ABM7RPA4</accession>
<dbReference type="InterPro" id="IPR049577">
    <property type="entry name" value="GMPP_N"/>
</dbReference>
<dbReference type="Proteomes" id="UP000218595">
    <property type="component" value="Chromosome"/>
</dbReference>
<dbReference type="GO" id="GO:0016779">
    <property type="term" value="F:nucleotidyltransferase activity"/>
    <property type="evidence" value="ECO:0007669"/>
    <property type="project" value="UniProtKB-KW"/>
</dbReference>
<keyword evidence="14" id="KW-1185">Reference proteome</keyword>
<dbReference type="CDD" id="cd02509">
    <property type="entry name" value="GDP-M1P_Guanylyltransferase"/>
    <property type="match status" value="1"/>
</dbReference>
<proteinExistence type="inferred from homology"/>
<dbReference type="EMBL" id="AP017423">
    <property type="protein sequence ID" value="BCX67043.1"/>
    <property type="molecule type" value="Genomic_DNA"/>
</dbReference>
<reference evidence="13 14" key="1">
    <citation type="submission" date="2016-04" db="EMBL/GenBank/DDBJ databases">
        <title>Complete genome sequence of Pseudomonas sp. LAB-08 isolated from TCE contaminated aquifer soil.</title>
        <authorList>
            <person name="Dohra H."/>
            <person name="Suzuki K."/>
            <person name="Fatma A."/>
            <person name="Inuzuka Y."/>
            <person name="Honjo M."/>
            <person name="Tashiro Y."/>
            <person name="Futamata H."/>
        </authorList>
    </citation>
    <scope>NUCLEOTIDE SEQUENCE [LARGE SCALE GENOMIC DNA]</scope>
    <source>
        <strain evidence="13 14">LAB-08</strain>
    </source>
</reference>
<evidence type="ECO:0000256" key="2">
    <source>
        <dbReference type="ARBA" id="ARBA00006115"/>
    </source>
</evidence>
<keyword evidence="6" id="KW-0547">Nucleotide-binding</keyword>
<evidence type="ECO:0000256" key="1">
    <source>
        <dbReference type="ARBA" id="ARBA00004823"/>
    </source>
</evidence>
<evidence type="ECO:0000256" key="3">
    <source>
        <dbReference type="ARBA" id="ARBA00012387"/>
    </source>
</evidence>
<dbReference type="CDD" id="cd02213">
    <property type="entry name" value="cupin_PMI_typeII_C"/>
    <property type="match status" value="1"/>
</dbReference>
<dbReference type="Pfam" id="PF22640">
    <property type="entry name" value="ManC_GMP_beta-helix"/>
    <property type="match status" value="1"/>
</dbReference>
<dbReference type="NCBIfam" id="TIGR01479">
    <property type="entry name" value="GMP_PMI"/>
    <property type="match status" value="1"/>
</dbReference>
<dbReference type="InterPro" id="IPR051161">
    <property type="entry name" value="Mannose-6P_isomerase_type2"/>
</dbReference>
<dbReference type="SUPFAM" id="SSF53448">
    <property type="entry name" value="Nucleotide-diphospho-sugar transferases"/>
    <property type="match status" value="1"/>
</dbReference>
<evidence type="ECO:0000259" key="12">
    <source>
        <dbReference type="Pfam" id="PF22640"/>
    </source>
</evidence>
<dbReference type="InterPro" id="IPR029044">
    <property type="entry name" value="Nucleotide-diphossugar_trans"/>
</dbReference>
<dbReference type="InterPro" id="IPR011051">
    <property type="entry name" value="RmlC_Cupin_sf"/>
</dbReference>
<dbReference type="SUPFAM" id="SSF51182">
    <property type="entry name" value="RmlC-like cupins"/>
    <property type="match status" value="1"/>
</dbReference>
<dbReference type="InterPro" id="IPR001538">
    <property type="entry name" value="Man6P_isomerase-2_C"/>
</dbReference>
<evidence type="ECO:0000256" key="6">
    <source>
        <dbReference type="ARBA" id="ARBA00022741"/>
    </source>
</evidence>
<dbReference type="RefSeq" id="WP_096512671.1">
    <property type="nucleotide sequence ID" value="NZ_AP017423.2"/>
</dbReference>
<dbReference type="InterPro" id="IPR014710">
    <property type="entry name" value="RmlC-like_jellyroll"/>
</dbReference>
<dbReference type="PANTHER" id="PTHR46390">
    <property type="entry name" value="MANNOSE-1-PHOSPHATE GUANYLYLTRANSFERASE"/>
    <property type="match status" value="1"/>
</dbReference>
<dbReference type="Pfam" id="PF00483">
    <property type="entry name" value="NTP_transferase"/>
    <property type="match status" value="1"/>
</dbReference>
<evidence type="ECO:0000256" key="8">
    <source>
        <dbReference type="ARBA" id="ARBA00047343"/>
    </source>
</evidence>
<keyword evidence="5 13" id="KW-0548">Nucleotidyltransferase</keyword>
<evidence type="ECO:0000313" key="13">
    <source>
        <dbReference type="EMBL" id="BCX67043.1"/>
    </source>
</evidence>
<evidence type="ECO:0000256" key="5">
    <source>
        <dbReference type="ARBA" id="ARBA00022695"/>
    </source>
</evidence>
<comment type="pathway">
    <text evidence="1">Nucleotide-sugar biosynthesis; GDP-alpha-D-mannose biosynthesis; GDP-alpha-D-mannose from alpha-D-mannose 1-phosphate (GTP route): step 1/1.</text>
</comment>
<feature type="domain" description="Nucleotidyl transferase" evidence="10">
    <location>
        <begin position="3"/>
        <end position="283"/>
    </location>
</feature>
<name>A0ABM7RPA4_9PSED</name>
<dbReference type="InterPro" id="IPR005835">
    <property type="entry name" value="NTP_transferase_dom"/>
</dbReference>
<dbReference type="Gene3D" id="2.60.120.10">
    <property type="entry name" value="Jelly Rolls"/>
    <property type="match status" value="1"/>
</dbReference>
<evidence type="ECO:0000313" key="14">
    <source>
        <dbReference type="Proteomes" id="UP000218595"/>
    </source>
</evidence>
<dbReference type="Pfam" id="PF01050">
    <property type="entry name" value="MannoseP_isomer"/>
    <property type="match status" value="1"/>
</dbReference>
<comment type="catalytic activity">
    <reaction evidence="8">
        <text>alpha-D-mannose 1-phosphate + GTP + H(+) = GDP-alpha-D-mannose + diphosphate</text>
        <dbReference type="Rhea" id="RHEA:15229"/>
        <dbReference type="ChEBI" id="CHEBI:15378"/>
        <dbReference type="ChEBI" id="CHEBI:33019"/>
        <dbReference type="ChEBI" id="CHEBI:37565"/>
        <dbReference type="ChEBI" id="CHEBI:57527"/>
        <dbReference type="ChEBI" id="CHEBI:58409"/>
        <dbReference type="EC" id="2.7.7.13"/>
    </reaction>
</comment>
<evidence type="ECO:0000256" key="9">
    <source>
        <dbReference type="RuleBase" id="RU004190"/>
    </source>
</evidence>
<feature type="domain" description="MannoseP isomerase/GMP-like beta-helix" evidence="12">
    <location>
        <begin position="297"/>
        <end position="344"/>
    </location>
</feature>
<keyword evidence="13" id="KW-0413">Isomerase</keyword>